<keyword evidence="2" id="KW-1185">Reference proteome</keyword>
<gene>
    <name evidence="1" type="ORF">NTEN_LOCUS4594</name>
</gene>
<proteinExistence type="predicted"/>
<dbReference type="Proteomes" id="UP000479000">
    <property type="component" value="Unassembled WGS sequence"/>
</dbReference>
<feature type="non-terminal residue" evidence="1">
    <location>
        <position position="224"/>
    </location>
</feature>
<organism evidence="1 2">
    <name type="scientific">Nesidiocoris tenuis</name>
    <dbReference type="NCBI Taxonomy" id="355587"/>
    <lineage>
        <taxon>Eukaryota</taxon>
        <taxon>Metazoa</taxon>
        <taxon>Ecdysozoa</taxon>
        <taxon>Arthropoda</taxon>
        <taxon>Hexapoda</taxon>
        <taxon>Insecta</taxon>
        <taxon>Pterygota</taxon>
        <taxon>Neoptera</taxon>
        <taxon>Paraneoptera</taxon>
        <taxon>Hemiptera</taxon>
        <taxon>Heteroptera</taxon>
        <taxon>Panheteroptera</taxon>
        <taxon>Cimicomorpha</taxon>
        <taxon>Miridae</taxon>
        <taxon>Dicyphina</taxon>
        <taxon>Nesidiocoris</taxon>
    </lineage>
</organism>
<evidence type="ECO:0000313" key="1">
    <source>
        <dbReference type="EMBL" id="CAA9998311.1"/>
    </source>
</evidence>
<dbReference type="AlphaFoldDB" id="A0A6H5G6F7"/>
<dbReference type="EMBL" id="CADCXU010006768">
    <property type="protein sequence ID" value="CAA9998311.1"/>
    <property type="molecule type" value="Genomic_DNA"/>
</dbReference>
<sequence>MAHSSASKIQSLEDSIRNAASPDSTAFRNIRIDLKAISLENIMNVYIKRYLLEEFARMAIAPAIEEQDWTSYEIGIIFPTFKGKVNSEHVLHVCGVRSPELLPGACQTGDALTRKRPWDTAASAAKDAILLFQRNASRACRAESAFSCFSRLRQPGGDLAFYSSERRIPKSRNFKGQSRYSLGGEPYIGALERPQAREGKGLQFEHFPTSSATVRLELYRMKTR</sequence>
<name>A0A6H5G6F7_9HEMI</name>
<protein>
    <submittedName>
        <fullName evidence="1">Uncharacterized protein</fullName>
    </submittedName>
</protein>
<evidence type="ECO:0000313" key="2">
    <source>
        <dbReference type="Proteomes" id="UP000479000"/>
    </source>
</evidence>
<accession>A0A6H5G6F7</accession>
<reference evidence="1 2" key="1">
    <citation type="submission" date="2020-02" db="EMBL/GenBank/DDBJ databases">
        <authorList>
            <person name="Ferguson B K."/>
        </authorList>
    </citation>
    <scope>NUCLEOTIDE SEQUENCE [LARGE SCALE GENOMIC DNA]</scope>
</reference>